<feature type="region of interest" description="Disordered" evidence="2">
    <location>
        <begin position="86"/>
        <end position="113"/>
    </location>
</feature>
<keyword evidence="3" id="KW-0472">Membrane</keyword>
<evidence type="ECO:0000256" key="3">
    <source>
        <dbReference type="SAM" id="Phobius"/>
    </source>
</evidence>
<feature type="compositionally biased region" description="Basic and acidic residues" evidence="2">
    <location>
        <begin position="543"/>
        <end position="560"/>
    </location>
</feature>
<evidence type="ECO:0000313" key="4">
    <source>
        <dbReference type="EMBL" id="KAK5699561.1"/>
    </source>
</evidence>
<evidence type="ECO:0000313" key="5">
    <source>
        <dbReference type="Proteomes" id="UP001310594"/>
    </source>
</evidence>
<organism evidence="4 5">
    <name type="scientific">Elasticomyces elasticus</name>
    <dbReference type="NCBI Taxonomy" id="574655"/>
    <lineage>
        <taxon>Eukaryota</taxon>
        <taxon>Fungi</taxon>
        <taxon>Dikarya</taxon>
        <taxon>Ascomycota</taxon>
        <taxon>Pezizomycotina</taxon>
        <taxon>Dothideomycetes</taxon>
        <taxon>Dothideomycetidae</taxon>
        <taxon>Mycosphaerellales</taxon>
        <taxon>Teratosphaeriaceae</taxon>
        <taxon>Elasticomyces</taxon>
    </lineage>
</organism>
<evidence type="ECO:0000256" key="1">
    <source>
        <dbReference type="SAM" id="Coils"/>
    </source>
</evidence>
<feature type="region of interest" description="Disordered" evidence="2">
    <location>
        <begin position="832"/>
        <end position="851"/>
    </location>
</feature>
<comment type="caution">
    <text evidence="4">The sequence shown here is derived from an EMBL/GenBank/DDBJ whole genome shotgun (WGS) entry which is preliminary data.</text>
</comment>
<proteinExistence type="predicted"/>
<feature type="region of interest" description="Disordered" evidence="2">
    <location>
        <begin position="541"/>
        <end position="560"/>
    </location>
</feature>
<gene>
    <name evidence="4" type="ORF">LTR97_005689</name>
</gene>
<keyword evidence="3" id="KW-0812">Transmembrane</keyword>
<feature type="compositionally biased region" description="Polar residues" evidence="2">
    <location>
        <begin position="390"/>
        <end position="419"/>
    </location>
</feature>
<feature type="compositionally biased region" description="Basic and acidic residues" evidence="2">
    <location>
        <begin position="90"/>
        <end position="113"/>
    </location>
</feature>
<name>A0AAN8A238_9PEZI</name>
<feature type="compositionally biased region" description="Polar residues" evidence="2">
    <location>
        <begin position="1215"/>
        <end position="1227"/>
    </location>
</feature>
<dbReference type="Proteomes" id="UP001310594">
    <property type="component" value="Unassembled WGS sequence"/>
</dbReference>
<accession>A0AAN8A238</accession>
<feature type="coiled-coil region" evidence="1">
    <location>
        <begin position="672"/>
        <end position="758"/>
    </location>
</feature>
<feature type="region of interest" description="Disordered" evidence="2">
    <location>
        <begin position="1188"/>
        <end position="1251"/>
    </location>
</feature>
<reference evidence="4" key="1">
    <citation type="submission" date="2023-08" db="EMBL/GenBank/DDBJ databases">
        <title>Black Yeasts Isolated from many extreme environments.</title>
        <authorList>
            <person name="Coleine C."/>
            <person name="Stajich J.E."/>
            <person name="Selbmann L."/>
        </authorList>
    </citation>
    <scope>NUCLEOTIDE SEQUENCE</scope>
    <source>
        <strain evidence="4">CCFEE 5810</strain>
    </source>
</reference>
<dbReference type="EMBL" id="JAVRQU010000008">
    <property type="protein sequence ID" value="KAK5699561.1"/>
    <property type="molecule type" value="Genomic_DNA"/>
</dbReference>
<protein>
    <submittedName>
        <fullName evidence="4">Uncharacterized protein</fullName>
    </submittedName>
</protein>
<feature type="region of interest" description="Disordered" evidence="2">
    <location>
        <begin position="198"/>
        <end position="248"/>
    </location>
</feature>
<keyword evidence="1" id="KW-0175">Coiled coil</keyword>
<sequence>MSTALQTRSISSKWTARSNYTSHLDPLFQRFTRFRTMKTRAKLLEKLKRRGRFEWDLNARPFFTPRHMHIREASHFNGSGRGRWPTYRLDGSREDGTTEVGKQGEEGHELSQREKEWKERMEAMRKQIERDPYQAVFGRRFEPFWSPLVPGWMREEMGWPKKQQEGNDGMKTAWEEQRERNRAMVDAIRKQQTGVMATKPPNAVPKAAVSKPAQKVSSEPKVVDVTPKPTNQAPAYSASYSSTSWDSWTQKTKRTEWDSNTGQVQRFEYDPVSNRMVAIPPPQTTAATPSVEPAKVVSPVKTTVVKNDTPSAVELRKAYDVELKRANDMRSLINSPPSKNYDNAVEIPVWKPSAVASDTDSLKAALLQRTDEEVKQMMQRTDEEIKAAQWTPSTLSNRSTAASTSKPTTRSQDSQSKISVTVNMSAAKPQETSKPPAMVDRLADLRAALEQRITPSSSSPAKPAKLASLPANDLDFLTADEVRAKMGKLKEQHGVKSLTPAEKAALETKYEVSVAEWDKAEDAVIRERELERSNARARLQTAVDRKARAKHENTEAVTEKLSELRLQPSLQRMMTKASPSGSAAAETDLDDSAAHESTETVELPTKPSSGVPKGWDQAADILQANRILRTMPKRSLPELKERWIVAMEAKKAAYEAATAPSAAQQIAAGVRAQKLAKAHALLEAEVKEQKGRMLEHEARAASLPKREVEDMTVMKQMEQANASMAELEQQLSEMRTHESKYTHKIRSLREELEKAYKQSAVHSDKHVERIEFLKAELDKRSQVTSEKVEAVQQSAGGAGTTNADDVIPQGEGCLAPGVVSFADNGRWYKRPAVPSSTASSQDIAKAEQKARDQKLVKDVREVYEREYGVIDAGHRQSVASDARPKKQVQPRQVVEVESDVDLGEALAEHEKHSAYGVKDDGLEKDIQAKEKEAHEAQALMQPESVNKRKEVIAESLKPTLEAVPKSLPAVEKSLKPTAQWEEPPVYKILAYDSGNDMFSTATTTANFTDNETPISIPQALSQLYQPARFVPHFAALQQEGWQVIHGTADLLVFKKVAKVVKPEEAKPVDDVASLVDHGVITPKENALAQEAANFYDLYKPAPKEYDPTSIENGKLMPYENAMAQEAAHAYDAAVARSTAVNPIDGMAKTPAQPEVSTGHYASPTGFVNHDRSFLDDVSSAKINEAMNKKKTASFAEDVDSPQSSRPMRRQEHVFSGTQRAESQSQRPWNDRHKRHLRREETRRSGRRRDRRGGAVKWALGVGVGAAGVAYAVGVAAEYARQERKEKERWREIVEGRRGRWE</sequence>
<feature type="transmembrane region" description="Helical" evidence="3">
    <location>
        <begin position="1257"/>
        <end position="1279"/>
    </location>
</feature>
<feature type="compositionally biased region" description="Low complexity" evidence="2">
    <location>
        <begin position="235"/>
        <end position="248"/>
    </location>
</feature>
<feature type="region of interest" description="Disordered" evidence="2">
    <location>
        <begin position="1144"/>
        <end position="1163"/>
    </location>
</feature>
<evidence type="ECO:0000256" key="2">
    <source>
        <dbReference type="SAM" id="MobiDB-lite"/>
    </source>
</evidence>
<feature type="region of interest" description="Disordered" evidence="2">
    <location>
        <begin position="386"/>
        <end position="419"/>
    </location>
</feature>
<feature type="region of interest" description="Disordered" evidence="2">
    <location>
        <begin position="573"/>
        <end position="614"/>
    </location>
</feature>
<keyword evidence="3" id="KW-1133">Transmembrane helix</keyword>